<keyword evidence="1" id="KW-0472">Membrane</keyword>
<protein>
    <recommendedName>
        <fullName evidence="4">DUF3592 domain-containing protein</fullName>
    </recommendedName>
</protein>
<gene>
    <name evidence="2" type="ORF">SAMN05216537_11544</name>
</gene>
<feature type="transmembrane region" description="Helical" evidence="1">
    <location>
        <begin position="12"/>
        <end position="32"/>
    </location>
</feature>
<evidence type="ECO:0000313" key="2">
    <source>
        <dbReference type="EMBL" id="SEF98455.1"/>
    </source>
</evidence>
<proteinExistence type="predicted"/>
<sequence length="160" mass="18412">MSNLMKRIINYAIIVLMFFLAIYECKTIIGLTDNNVYTETVMILDKKEARQDGHIKALRPSSYYMIAVDSEGNSYKVMKWGAQVGDVIPIYTTKLQHDSSEPEWYSSMSDLRMSNIMYIVTGAVLLIVLFLISRSLRKSYKSPKNDVNNNQYQGFNQNNN</sequence>
<keyword evidence="1" id="KW-1133">Transmembrane helix</keyword>
<evidence type="ECO:0000256" key="1">
    <source>
        <dbReference type="SAM" id="Phobius"/>
    </source>
</evidence>
<name>A0A1H5WG80_9FIRM</name>
<evidence type="ECO:0008006" key="4">
    <source>
        <dbReference type="Google" id="ProtNLM"/>
    </source>
</evidence>
<dbReference type="RefSeq" id="WP_103953303.1">
    <property type="nucleotide sequence ID" value="NZ_FNUL01000015.1"/>
</dbReference>
<reference evidence="2 3" key="1">
    <citation type="submission" date="2016-10" db="EMBL/GenBank/DDBJ databases">
        <authorList>
            <person name="de Groot N.N."/>
        </authorList>
    </citation>
    <scope>NUCLEOTIDE SEQUENCE [LARGE SCALE GENOMIC DNA]</scope>
    <source>
        <strain evidence="2 3">D15d</strain>
    </source>
</reference>
<keyword evidence="3" id="KW-1185">Reference proteome</keyword>
<accession>A0A1H5WG80</accession>
<feature type="transmembrane region" description="Helical" evidence="1">
    <location>
        <begin position="115"/>
        <end position="132"/>
    </location>
</feature>
<dbReference type="AlphaFoldDB" id="A0A1H5WG80"/>
<evidence type="ECO:0000313" key="3">
    <source>
        <dbReference type="Proteomes" id="UP000236726"/>
    </source>
</evidence>
<dbReference type="Proteomes" id="UP000236726">
    <property type="component" value="Unassembled WGS sequence"/>
</dbReference>
<keyword evidence="1" id="KW-0812">Transmembrane</keyword>
<organism evidence="2 3">
    <name type="scientific">Lachnospira multipara</name>
    <dbReference type="NCBI Taxonomy" id="28051"/>
    <lineage>
        <taxon>Bacteria</taxon>
        <taxon>Bacillati</taxon>
        <taxon>Bacillota</taxon>
        <taxon>Clostridia</taxon>
        <taxon>Lachnospirales</taxon>
        <taxon>Lachnospiraceae</taxon>
        <taxon>Lachnospira</taxon>
    </lineage>
</organism>
<dbReference type="EMBL" id="FNUL01000015">
    <property type="protein sequence ID" value="SEF98455.1"/>
    <property type="molecule type" value="Genomic_DNA"/>
</dbReference>